<dbReference type="CDD" id="cd17534">
    <property type="entry name" value="REC_DC-like"/>
    <property type="match status" value="1"/>
</dbReference>
<keyword evidence="6" id="KW-1185">Reference proteome</keyword>
<feature type="domain" description="Response regulatory" evidence="3">
    <location>
        <begin position="5"/>
        <end position="119"/>
    </location>
</feature>
<protein>
    <submittedName>
        <fullName evidence="5">LytR/AlgR family response regulator transcription factor</fullName>
    </submittedName>
</protein>
<dbReference type="SMART" id="SM00850">
    <property type="entry name" value="LytTR"/>
    <property type="match status" value="1"/>
</dbReference>
<dbReference type="RefSeq" id="WP_379979267.1">
    <property type="nucleotide sequence ID" value="NZ_JBHSFV010000007.1"/>
</dbReference>
<dbReference type="Pfam" id="PF04397">
    <property type="entry name" value="LytTR"/>
    <property type="match status" value="1"/>
</dbReference>
<accession>A0ABV9HX34</accession>
<gene>
    <name evidence="5" type="ORF">ACFO3O_12460</name>
</gene>
<dbReference type="Gene3D" id="3.40.50.2300">
    <property type="match status" value="1"/>
</dbReference>
<evidence type="ECO:0000313" key="6">
    <source>
        <dbReference type="Proteomes" id="UP001596043"/>
    </source>
</evidence>
<dbReference type="PROSITE" id="PS50930">
    <property type="entry name" value="HTH_LYTTR"/>
    <property type="match status" value="1"/>
</dbReference>
<evidence type="ECO:0000259" key="3">
    <source>
        <dbReference type="PROSITE" id="PS50110"/>
    </source>
</evidence>
<dbReference type="Gene3D" id="2.40.50.1020">
    <property type="entry name" value="LytTr DNA-binding domain"/>
    <property type="match status" value="1"/>
</dbReference>
<reference evidence="6" key="1">
    <citation type="journal article" date="2019" name="Int. J. Syst. Evol. Microbiol.">
        <title>The Global Catalogue of Microorganisms (GCM) 10K type strain sequencing project: providing services to taxonomists for standard genome sequencing and annotation.</title>
        <authorList>
            <consortium name="The Broad Institute Genomics Platform"/>
            <consortium name="The Broad Institute Genome Sequencing Center for Infectious Disease"/>
            <person name="Wu L."/>
            <person name="Ma J."/>
        </authorList>
    </citation>
    <scope>NUCLEOTIDE SEQUENCE [LARGE SCALE GENOMIC DNA]</scope>
    <source>
        <strain evidence="6">YJ-61-S</strain>
    </source>
</reference>
<evidence type="ECO:0000313" key="5">
    <source>
        <dbReference type="EMBL" id="MFC4634727.1"/>
    </source>
</evidence>
<evidence type="ECO:0000256" key="1">
    <source>
        <dbReference type="ARBA" id="ARBA00022553"/>
    </source>
</evidence>
<sequence length="228" mass="25995">MKKPRIYIVEDDPIISATIETALKKQGYKIIGDSENYTTALHQIHELRPDLILLDIQLEGNKDGVDLATELDKEDIPYLYLTSQTDPETITRVKKTKPLGYIVKPFTENGLRSNIELAWHNLSLTAKEYVLIKAEGYIHKIDQATIQYLKAFDNYCYIVTTTKTLLVPHTLKHTVGKLNSAHFIKTHRSYIVNKHHIVSITQDKVILNKEPIPLSAANRPVLLKLLES</sequence>
<dbReference type="PANTHER" id="PTHR44591:SF3">
    <property type="entry name" value="RESPONSE REGULATORY DOMAIN-CONTAINING PROTEIN"/>
    <property type="match status" value="1"/>
</dbReference>
<dbReference type="InterPro" id="IPR007492">
    <property type="entry name" value="LytTR_DNA-bd_dom"/>
</dbReference>
<dbReference type="Pfam" id="PF00072">
    <property type="entry name" value="Response_reg"/>
    <property type="match status" value="1"/>
</dbReference>
<dbReference type="InterPro" id="IPR001789">
    <property type="entry name" value="Sig_transdc_resp-reg_receiver"/>
</dbReference>
<dbReference type="SMART" id="SM00448">
    <property type="entry name" value="REC"/>
    <property type="match status" value="1"/>
</dbReference>
<organism evidence="5 6">
    <name type="scientific">Dokdonia ponticola</name>
    <dbReference type="NCBI Taxonomy" id="2041041"/>
    <lineage>
        <taxon>Bacteria</taxon>
        <taxon>Pseudomonadati</taxon>
        <taxon>Bacteroidota</taxon>
        <taxon>Flavobacteriia</taxon>
        <taxon>Flavobacteriales</taxon>
        <taxon>Flavobacteriaceae</taxon>
        <taxon>Dokdonia</taxon>
    </lineage>
</organism>
<dbReference type="Proteomes" id="UP001596043">
    <property type="component" value="Unassembled WGS sequence"/>
</dbReference>
<evidence type="ECO:0000259" key="4">
    <source>
        <dbReference type="PROSITE" id="PS50930"/>
    </source>
</evidence>
<dbReference type="EMBL" id="JBHSFV010000007">
    <property type="protein sequence ID" value="MFC4634727.1"/>
    <property type="molecule type" value="Genomic_DNA"/>
</dbReference>
<comment type="caution">
    <text evidence="5">The sequence shown here is derived from an EMBL/GenBank/DDBJ whole genome shotgun (WGS) entry which is preliminary data.</text>
</comment>
<dbReference type="PROSITE" id="PS50110">
    <property type="entry name" value="RESPONSE_REGULATORY"/>
    <property type="match status" value="1"/>
</dbReference>
<name>A0ABV9HX34_9FLAO</name>
<proteinExistence type="predicted"/>
<dbReference type="InterPro" id="IPR011006">
    <property type="entry name" value="CheY-like_superfamily"/>
</dbReference>
<keyword evidence="1 2" id="KW-0597">Phosphoprotein</keyword>
<dbReference type="PANTHER" id="PTHR44591">
    <property type="entry name" value="STRESS RESPONSE REGULATOR PROTEIN 1"/>
    <property type="match status" value="1"/>
</dbReference>
<dbReference type="SUPFAM" id="SSF52172">
    <property type="entry name" value="CheY-like"/>
    <property type="match status" value="1"/>
</dbReference>
<feature type="domain" description="HTH LytTR-type" evidence="4">
    <location>
        <begin position="138"/>
        <end position="228"/>
    </location>
</feature>
<evidence type="ECO:0000256" key="2">
    <source>
        <dbReference type="PROSITE-ProRule" id="PRU00169"/>
    </source>
</evidence>
<dbReference type="InterPro" id="IPR050595">
    <property type="entry name" value="Bact_response_regulator"/>
</dbReference>
<feature type="modified residue" description="4-aspartylphosphate" evidence="2">
    <location>
        <position position="55"/>
    </location>
</feature>